<dbReference type="Proteomes" id="UP000034231">
    <property type="component" value="Unassembled WGS sequence"/>
</dbReference>
<dbReference type="GO" id="GO:0042586">
    <property type="term" value="F:peptide deformylase activity"/>
    <property type="evidence" value="ECO:0007669"/>
    <property type="project" value="InterPro"/>
</dbReference>
<accession>A0A0G0IE23</accession>
<dbReference type="PRINTS" id="PR01576">
    <property type="entry name" value="PDEFORMYLASE"/>
</dbReference>
<gene>
    <name evidence="2" type="ORF">US68_C0017G0001</name>
</gene>
<dbReference type="Pfam" id="PF01327">
    <property type="entry name" value="Pep_deformylase"/>
    <property type="match status" value="1"/>
</dbReference>
<comment type="caution">
    <text evidence="2">The sequence shown here is derived from an EMBL/GenBank/DDBJ whole genome shotgun (WGS) entry which is preliminary data.</text>
</comment>
<proteinExistence type="inferred from homology"/>
<evidence type="ECO:0000313" key="3">
    <source>
        <dbReference type="Proteomes" id="UP000034231"/>
    </source>
</evidence>
<evidence type="ECO:0000313" key="2">
    <source>
        <dbReference type="EMBL" id="KKQ49220.1"/>
    </source>
</evidence>
<dbReference type="EMBL" id="LBTX01000017">
    <property type="protein sequence ID" value="KKQ49220.1"/>
    <property type="molecule type" value="Genomic_DNA"/>
</dbReference>
<dbReference type="Gene3D" id="3.90.45.10">
    <property type="entry name" value="Peptide deformylase"/>
    <property type="match status" value="1"/>
</dbReference>
<comment type="similarity">
    <text evidence="1">Belongs to the polypeptide deformylase family.</text>
</comment>
<dbReference type="AlphaFoldDB" id="A0A0G0IE23"/>
<dbReference type="PANTHER" id="PTHR10458:SF22">
    <property type="entry name" value="PEPTIDE DEFORMYLASE"/>
    <property type="match status" value="1"/>
</dbReference>
<feature type="non-terminal residue" evidence="2">
    <location>
        <position position="1"/>
    </location>
</feature>
<dbReference type="SUPFAM" id="SSF56420">
    <property type="entry name" value="Peptide deformylase"/>
    <property type="match status" value="1"/>
</dbReference>
<protein>
    <submittedName>
        <fullName evidence="2">Peptide deformylase</fullName>
    </submittedName>
</protein>
<dbReference type="InterPro" id="IPR023635">
    <property type="entry name" value="Peptide_deformylase"/>
</dbReference>
<dbReference type="InterPro" id="IPR036821">
    <property type="entry name" value="Peptide_deformylase_sf"/>
</dbReference>
<reference evidence="2 3" key="1">
    <citation type="journal article" date="2015" name="Nature">
        <title>rRNA introns, odd ribosomes, and small enigmatic genomes across a large radiation of phyla.</title>
        <authorList>
            <person name="Brown C.T."/>
            <person name="Hug L.A."/>
            <person name="Thomas B.C."/>
            <person name="Sharon I."/>
            <person name="Castelle C.J."/>
            <person name="Singh A."/>
            <person name="Wilkins M.J."/>
            <person name="Williams K.H."/>
            <person name="Banfield J.F."/>
        </authorList>
    </citation>
    <scope>NUCLEOTIDE SEQUENCE [LARGE SCALE GENOMIC DNA]</scope>
</reference>
<evidence type="ECO:0000256" key="1">
    <source>
        <dbReference type="ARBA" id="ARBA00010759"/>
    </source>
</evidence>
<sequence>KLKKILEESENGAGLAATQIGISKSFLGIKDKGEVKILINPIMEASFGEKVYPKIISEGGGESDFLEGCLSFPDLYGTVKRFLKIKVSWEEIRNKKLETRHETLEGFEAIVWQHEEDHLRGVLFVDHIKEEGGKFYYWKDKEKIKVDVNEILVKEK</sequence>
<organism evidence="2 3">
    <name type="scientific">Candidatus Shapirobacteria bacterium GW2011_GWE1_38_10</name>
    <dbReference type="NCBI Taxonomy" id="1618488"/>
    <lineage>
        <taxon>Bacteria</taxon>
        <taxon>Candidatus Shapironibacteriota</taxon>
    </lineage>
</organism>
<dbReference type="PANTHER" id="PTHR10458">
    <property type="entry name" value="PEPTIDE DEFORMYLASE"/>
    <property type="match status" value="1"/>
</dbReference>
<name>A0A0G0IE23_9BACT</name>
<dbReference type="PIRSF" id="PIRSF004749">
    <property type="entry name" value="Pep_def"/>
    <property type="match status" value="1"/>
</dbReference>